<sequence length="132" mass="15001">MTWNLKYLMAAAMAGIMSLSMTACSADYNGYDNDDAELIGTWDAISTQFYAEGEGYSKPGLGVGYWVITDRTITQYDRTDEASPPVGYSFDGRKLNIEGREEHEVVTLTKQQMLLRTEVRQGIYQEITYKRR</sequence>
<dbReference type="RefSeq" id="WP_073207700.1">
    <property type="nucleotide sequence ID" value="NZ_FRBD01000009.1"/>
</dbReference>
<keyword evidence="1" id="KW-0732">Signal</keyword>
<dbReference type="Proteomes" id="UP000184130">
    <property type="component" value="Unassembled WGS sequence"/>
</dbReference>
<dbReference type="PROSITE" id="PS51257">
    <property type="entry name" value="PROKAR_LIPOPROTEIN"/>
    <property type="match status" value="1"/>
</dbReference>
<feature type="signal peptide" evidence="1">
    <location>
        <begin position="1"/>
        <end position="25"/>
    </location>
</feature>
<evidence type="ECO:0000313" key="3">
    <source>
        <dbReference type="Proteomes" id="UP000184130"/>
    </source>
</evidence>
<evidence type="ECO:0000313" key="2">
    <source>
        <dbReference type="EMBL" id="SHK69408.1"/>
    </source>
</evidence>
<gene>
    <name evidence="2" type="ORF">SAMN05216463_109114</name>
</gene>
<evidence type="ECO:0008006" key="4">
    <source>
        <dbReference type="Google" id="ProtNLM"/>
    </source>
</evidence>
<dbReference type="AlphaFoldDB" id="A0A1M6UJW9"/>
<organism evidence="2 3">
    <name type="scientific">Xylanibacter ruminicola</name>
    <name type="common">Prevotella ruminicola</name>
    <dbReference type="NCBI Taxonomy" id="839"/>
    <lineage>
        <taxon>Bacteria</taxon>
        <taxon>Pseudomonadati</taxon>
        <taxon>Bacteroidota</taxon>
        <taxon>Bacteroidia</taxon>
        <taxon>Bacteroidales</taxon>
        <taxon>Prevotellaceae</taxon>
        <taxon>Xylanibacter</taxon>
    </lineage>
</organism>
<name>A0A1M6UJW9_XYLRU</name>
<proteinExistence type="predicted"/>
<dbReference type="OrthoDB" id="1072282at2"/>
<feature type="chain" id="PRO_5013155748" description="Lipocalin-like domain-containing protein" evidence="1">
    <location>
        <begin position="26"/>
        <end position="132"/>
    </location>
</feature>
<accession>A0A1M6UJW9</accession>
<reference evidence="2 3" key="1">
    <citation type="submission" date="2016-11" db="EMBL/GenBank/DDBJ databases">
        <authorList>
            <person name="Jaros S."/>
            <person name="Januszkiewicz K."/>
            <person name="Wedrychowicz H."/>
        </authorList>
    </citation>
    <scope>NUCLEOTIDE SEQUENCE [LARGE SCALE GENOMIC DNA]</scope>
    <source>
        <strain evidence="2 3">KHT3</strain>
    </source>
</reference>
<evidence type="ECO:0000256" key="1">
    <source>
        <dbReference type="SAM" id="SignalP"/>
    </source>
</evidence>
<protein>
    <recommendedName>
        <fullName evidence="4">Lipocalin-like domain-containing protein</fullName>
    </recommendedName>
</protein>
<dbReference type="EMBL" id="FRBD01000009">
    <property type="protein sequence ID" value="SHK69408.1"/>
    <property type="molecule type" value="Genomic_DNA"/>
</dbReference>